<dbReference type="EMBL" id="JAIWYP010000002">
    <property type="protein sequence ID" value="KAH3868189.1"/>
    <property type="molecule type" value="Genomic_DNA"/>
</dbReference>
<reference evidence="1" key="1">
    <citation type="journal article" date="2019" name="bioRxiv">
        <title>The Genome of the Zebra Mussel, Dreissena polymorpha: A Resource for Invasive Species Research.</title>
        <authorList>
            <person name="McCartney M.A."/>
            <person name="Auch B."/>
            <person name="Kono T."/>
            <person name="Mallez S."/>
            <person name="Zhang Y."/>
            <person name="Obille A."/>
            <person name="Becker A."/>
            <person name="Abrahante J.E."/>
            <person name="Garbe J."/>
            <person name="Badalamenti J.P."/>
            <person name="Herman A."/>
            <person name="Mangelson H."/>
            <person name="Liachko I."/>
            <person name="Sullivan S."/>
            <person name="Sone E.D."/>
            <person name="Koren S."/>
            <person name="Silverstein K.A.T."/>
            <person name="Beckman K.B."/>
            <person name="Gohl D.M."/>
        </authorList>
    </citation>
    <scope>NUCLEOTIDE SEQUENCE</scope>
    <source>
        <strain evidence="1">Duluth1</strain>
        <tissue evidence="1">Whole animal</tissue>
    </source>
</reference>
<organism evidence="1 2">
    <name type="scientific">Dreissena polymorpha</name>
    <name type="common">Zebra mussel</name>
    <name type="synonym">Mytilus polymorpha</name>
    <dbReference type="NCBI Taxonomy" id="45954"/>
    <lineage>
        <taxon>Eukaryota</taxon>
        <taxon>Metazoa</taxon>
        <taxon>Spiralia</taxon>
        <taxon>Lophotrochozoa</taxon>
        <taxon>Mollusca</taxon>
        <taxon>Bivalvia</taxon>
        <taxon>Autobranchia</taxon>
        <taxon>Heteroconchia</taxon>
        <taxon>Euheterodonta</taxon>
        <taxon>Imparidentia</taxon>
        <taxon>Neoheterodontei</taxon>
        <taxon>Myida</taxon>
        <taxon>Dreissenoidea</taxon>
        <taxon>Dreissenidae</taxon>
        <taxon>Dreissena</taxon>
    </lineage>
</organism>
<keyword evidence="2" id="KW-1185">Reference proteome</keyword>
<dbReference type="AlphaFoldDB" id="A0A9D4M204"/>
<sequence>MEFPRYAFPPKRQEVHSDISIPRSLQALIPRVCAHVQPPSHAQLHAGYLKHSRTRSKREPPW</sequence>
<name>A0A9D4M204_DREPO</name>
<accession>A0A9D4M204</accession>
<proteinExistence type="predicted"/>
<dbReference type="Proteomes" id="UP000828390">
    <property type="component" value="Unassembled WGS sequence"/>
</dbReference>
<evidence type="ECO:0000313" key="1">
    <source>
        <dbReference type="EMBL" id="KAH3868189.1"/>
    </source>
</evidence>
<comment type="caution">
    <text evidence="1">The sequence shown here is derived from an EMBL/GenBank/DDBJ whole genome shotgun (WGS) entry which is preliminary data.</text>
</comment>
<protein>
    <submittedName>
        <fullName evidence="1">Uncharacterized protein</fullName>
    </submittedName>
</protein>
<evidence type="ECO:0000313" key="2">
    <source>
        <dbReference type="Proteomes" id="UP000828390"/>
    </source>
</evidence>
<reference evidence="1" key="2">
    <citation type="submission" date="2020-11" db="EMBL/GenBank/DDBJ databases">
        <authorList>
            <person name="McCartney M.A."/>
            <person name="Auch B."/>
            <person name="Kono T."/>
            <person name="Mallez S."/>
            <person name="Becker A."/>
            <person name="Gohl D.M."/>
            <person name="Silverstein K.A.T."/>
            <person name="Koren S."/>
            <person name="Bechman K.B."/>
            <person name="Herman A."/>
            <person name="Abrahante J.E."/>
            <person name="Garbe J."/>
        </authorList>
    </citation>
    <scope>NUCLEOTIDE SEQUENCE</scope>
    <source>
        <strain evidence="1">Duluth1</strain>
        <tissue evidence="1">Whole animal</tissue>
    </source>
</reference>
<gene>
    <name evidence="1" type="ORF">DPMN_031329</name>
</gene>